<dbReference type="FunFam" id="3.30.70.270:FF:000001">
    <property type="entry name" value="Diguanylate cyclase domain protein"/>
    <property type="match status" value="1"/>
</dbReference>
<reference evidence="4 5" key="1">
    <citation type="journal article" date="2012" name="Proc. Natl. Acad. Sci. U.S.A.">
        <title>Genome and physiology of a model Epsilonproteobacterium responsible for sulfide detoxification in marine oxygen depletion zones.</title>
        <authorList>
            <person name="Grote J."/>
            <person name="Schott T."/>
            <person name="Bruckner C.G."/>
            <person name="Glockner F.O."/>
            <person name="Jost G."/>
            <person name="Teeling H."/>
            <person name="Labrenz M."/>
            <person name="Jurgens K."/>
        </authorList>
    </citation>
    <scope>NUCLEOTIDE SEQUENCE [LARGE SCALE GENOMIC DNA]</scope>
    <source>
        <strain evidence="4 5">GD1</strain>
    </source>
</reference>
<proteinExistence type="predicted"/>
<dbReference type="AlphaFoldDB" id="B6BLX7"/>
<dbReference type="Proteomes" id="UP000006431">
    <property type="component" value="Unassembled WGS sequence"/>
</dbReference>
<dbReference type="PROSITE" id="PS50887">
    <property type="entry name" value="GGDEF"/>
    <property type="match status" value="1"/>
</dbReference>
<dbReference type="InterPro" id="IPR043128">
    <property type="entry name" value="Rev_trsase/Diguanyl_cyclase"/>
</dbReference>
<dbReference type="InterPro" id="IPR052163">
    <property type="entry name" value="DGC-Regulatory_Protein"/>
</dbReference>
<accession>B6BLX7</accession>
<feature type="transmembrane region" description="Helical" evidence="2">
    <location>
        <begin position="32"/>
        <end position="53"/>
    </location>
</feature>
<keyword evidence="5" id="KW-1185">Reference proteome</keyword>
<dbReference type="SUPFAM" id="SSF55073">
    <property type="entry name" value="Nucleotide cyclase"/>
    <property type="match status" value="1"/>
</dbReference>
<dbReference type="EMBL" id="AFRZ01000001">
    <property type="protein sequence ID" value="EHP29449.1"/>
    <property type="molecule type" value="Genomic_DNA"/>
</dbReference>
<feature type="transmembrane region" description="Helical" evidence="2">
    <location>
        <begin position="161"/>
        <end position="186"/>
    </location>
</feature>
<dbReference type="PANTHER" id="PTHR46663:SF2">
    <property type="entry name" value="GGDEF DOMAIN-CONTAINING PROTEIN"/>
    <property type="match status" value="1"/>
</dbReference>
<dbReference type="Gene3D" id="3.30.70.270">
    <property type="match status" value="1"/>
</dbReference>
<dbReference type="OrthoDB" id="9779960at2"/>
<evidence type="ECO:0000259" key="3">
    <source>
        <dbReference type="PROSITE" id="PS50887"/>
    </source>
</evidence>
<feature type="domain" description="GGDEF" evidence="3">
    <location>
        <begin position="256"/>
        <end position="388"/>
    </location>
</feature>
<evidence type="ECO:0000256" key="2">
    <source>
        <dbReference type="SAM" id="Phobius"/>
    </source>
</evidence>
<dbReference type="SMART" id="SM00267">
    <property type="entry name" value="GGDEF"/>
    <property type="match status" value="1"/>
</dbReference>
<protein>
    <submittedName>
        <fullName evidence="4">Protein containing GGDEF domain</fullName>
    </submittedName>
</protein>
<comment type="caution">
    <text evidence="4">The sequence shown here is derived from an EMBL/GenBank/DDBJ whole genome shotgun (WGS) entry which is preliminary data.</text>
</comment>
<sequence length="390" mass="43879">MLAIAKRCLEACVNIGSLPTDSETKRLKKASLTMVPLIIGPAALVWGLLYLYLDHYLSASIPLSYSLISLFNLWHLNKTKDIVFLQKTQMILVLLLPFFLMWSLGGFALGSFVMIWAFFAPIAALTYEDSDKALSWFHAFMSLVVISTLIDQTLIENHTTFMPQIAVELFFLLNISVGLSGIYYLIKYFIDQKEKNANTKLEAEHEKLLETSAQLEKANEKLKYRAHHDELTDIPNRYLLKEELARITAYAIRHKHSVALLFIDLDGFKAVNDNYGHAKGDEVLQTVASRIKSLLRKEDIIARIGGDEFAVAIGTLSDLVYVEKVAKRIIKEISKDYEGLPASSVGASIGISIFPEHATNIDSLFNYADKAMYSIKKSSKNDFMIYSESA</sequence>
<dbReference type="STRING" id="929558.SMGD1_0923"/>
<dbReference type="NCBIfam" id="TIGR00254">
    <property type="entry name" value="GGDEF"/>
    <property type="match status" value="1"/>
</dbReference>
<feature type="transmembrane region" description="Helical" evidence="2">
    <location>
        <begin position="134"/>
        <end position="155"/>
    </location>
</feature>
<keyword evidence="2" id="KW-0812">Transmembrane</keyword>
<dbReference type="InterPro" id="IPR029787">
    <property type="entry name" value="Nucleotide_cyclase"/>
</dbReference>
<feature type="transmembrane region" description="Helical" evidence="2">
    <location>
        <begin position="108"/>
        <end position="127"/>
    </location>
</feature>
<dbReference type="PATRIC" id="fig|929558.5.peg.919"/>
<accession>H1FXL7</accession>
<evidence type="ECO:0000313" key="5">
    <source>
        <dbReference type="Proteomes" id="UP000006431"/>
    </source>
</evidence>
<keyword evidence="2" id="KW-1133">Transmembrane helix</keyword>
<dbReference type="CDD" id="cd01949">
    <property type="entry name" value="GGDEF"/>
    <property type="match status" value="1"/>
</dbReference>
<dbReference type="eggNOG" id="COG5001">
    <property type="taxonomic scope" value="Bacteria"/>
</dbReference>
<dbReference type="HOGENOM" id="CLU_707728_0_0_7"/>
<dbReference type="GO" id="GO:0003824">
    <property type="term" value="F:catalytic activity"/>
    <property type="evidence" value="ECO:0007669"/>
    <property type="project" value="UniProtKB-ARBA"/>
</dbReference>
<organism evidence="4 5">
    <name type="scientific">Sulfurimonas gotlandica (strain DSM 19862 / JCM 16533 / GD1)</name>
    <dbReference type="NCBI Taxonomy" id="929558"/>
    <lineage>
        <taxon>Bacteria</taxon>
        <taxon>Pseudomonadati</taxon>
        <taxon>Campylobacterota</taxon>
        <taxon>Epsilonproteobacteria</taxon>
        <taxon>Campylobacterales</taxon>
        <taxon>Sulfurimonadaceae</taxon>
        <taxon>Sulfurimonas</taxon>
    </lineage>
</organism>
<evidence type="ECO:0000313" key="4">
    <source>
        <dbReference type="EMBL" id="EHP29449.1"/>
    </source>
</evidence>
<keyword evidence="1" id="KW-0175">Coiled coil</keyword>
<dbReference type="InterPro" id="IPR000160">
    <property type="entry name" value="GGDEF_dom"/>
</dbReference>
<gene>
    <name evidence="4" type="ORF">SMGD1_0923</name>
</gene>
<dbReference type="RefSeq" id="WP_008338772.1">
    <property type="nucleotide sequence ID" value="NZ_AFRZ01000001.1"/>
</dbReference>
<feature type="coiled-coil region" evidence="1">
    <location>
        <begin position="198"/>
        <end position="225"/>
    </location>
</feature>
<dbReference type="PANTHER" id="PTHR46663">
    <property type="entry name" value="DIGUANYLATE CYCLASE DGCT-RELATED"/>
    <property type="match status" value="1"/>
</dbReference>
<keyword evidence="2" id="KW-0472">Membrane</keyword>
<name>B6BLX7_SULGG</name>
<dbReference type="Pfam" id="PF00990">
    <property type="entry name" value="GGDEF"/>
    <property type="match status" value="1"/>
</dbReference>
<evidence type="ECO:0000256" key="1">
    <source>
        <dbReference type="SAM" id="Coils"/>
    </source>
</evidence>